<dbReference type="PANTHER" id="PTHR12131:SF1">
    <property type="entry name" value="ATP-DEPENDENT RNA HELICASE SUPV3L1, MITOCHONDRIAL-RELATED"/>
    <property type="match status" value="1"/>
</dbReference>
<dbReference type="InterPro" id="IPR027417">
    <property type="entry name" value="P-loop_NTPase"/>
</dbReference>
<feature type="region of interest" description="Disordered" evidence="5">
    <location>
        <begin position="844"/>
        <end position="970"/>
    </location>
</feature>
<dbReference type="Pfam" id="PF00271">
    <property type="entry name" value="Helicase_C"/>
    <property type="match status" value="1"/>
</dbReference>
<reference evidence="7 8" key="1">
    <citation type="submission" date="2014-03" db="EMBL/GenBank/DDBJ databases">
        <title>Genome sequence of Sphingobium yanoikuyae B1.</title>
        <authorList>
            <person name="Gan H.M."/>
            <person name="Gan H.Y."/>
            <person name="Savka M.A."/>
        </authorList>
    </citation>
    <scope>NUCLEOTIDE SEQUENCE [LARGE SCALE GENOMIC DNA]</scope>
    <source>
        <strain evidence="7 8">B1</strain>
    </source>
</reference>
<feature type="domain" description="Helicase C-terminal" evidence="6">
    <location>
        <begin position="146"/>
        <end position="336"/>
    </location>
</feature>
<dbReference type="GO" id="GO:0005524">
    <property type="term" value="F:ATP binding"/>
    <property type="evidence" value="ECO:0007669"/>
    <property type="project" value="UniProtKB-KW"/>
</dbReference>
<dbReference type="Pfam" id="PF22527">
    <property type="entry name" value="DEXQc_Suv3"/>
    <property type="match status" value="1"/>
</dbReference>
<comment type="caution">
    <text evidence="7">The sequence shown here is derived from an EMBL/GenBank/DDBJ whole genome shotgun (WGS) entry which is preliminary data.</text>
</comment>
<dbReference type="Proteomes" id="UP000028534">
    <property type="component" value="Unassembled WGS sequence"/>
</dbReference>
<dbReference type="EMBL" id="JGVR01000005">
    <property type="protein sequence ID" value="KEZ20129.1"/>
    <property type="molecule type" value="Genomic_DNA"/>
</dbReference>
<feature type="compositionally biased region" description="Low complexity" evidence="5">
    <location>
        <begin position="844"/>
        <end position="865"/>
    </location>
</feature>
<evidence type="ECO:0000259" key="6">
    <source>
        <dbReference type="PROSITE" id="PS51194"/>
    </source>
</evidence>
<protein>
    <submittedName>
        <fullName evidence="7">Superfamily II RNA helicase</fullName>
    </submittedName>
</protein>
<gene>
    <name evidence="7" type="ORF">CP98_01334</name>
</gene>
<dbReference type="SMART" id="SM00490">
    <property type="entry name" value="HELICc"/>
    <property type="match status" value="1"/>
</dbReference>
<dbReference type="SUPFAM" id="SSF52540">
    <property type="entry name" value="P-loop containing nucleoside triphosphate hydrolases"/>
    <property type="match status" value="2"/>
</dbReference>
<dbReference type="AlphaFoldDB" id="A0A084EQ87"/>
<evidence type="ECO:0000313" key="8">
    <source>
        <dbReference type="Proteomes" id="UP000028534"/>
    </source>
</evidence>
<name>A0A084EQ87_SPHYA</name>
<evidence type="ECO:0000256" key="4">
    <source>
        <dbReference type="ARBA" id="ARBA00022840"/>
    </source>
</evidence>
<dbReference type="InterPro" id="IPR001650">
    <property type="entry name" value="Helicase_C-like"/>
</dbReference>
<dbReference type="PATRIC" id="fig|13690.10.peg.1377"/>
<keyword evidence="1" id="KW-0547">Nucleotide-binding</keyword>
<dbReference type="PANTHER" id="PTHR12131">
    <property type="entry name" value="ATP-DEPENDENT RNA AND DNA HELICASE"/>
    <property type="match status" value="1"/>
</dbReference>
<dbReference type="GO" id="GO:0004386">
    <property type="term" value="F:helicase activity"/>
    <property type="evidence" value="ECO:0007669"/>
    <property type="project" value="UniProtKB-KW"/>
</dbReference>
<dbReference type="Gene3D" id="3.40.50.300">
    <property type="entry name" value="P-loop containing nucleotide triphosphate hydrolases"/>
    <property type="match status" value="2"/>
</dbReference>
<evidence type="ECO:0000256" key="3">
    <source>
        <dbReference type="ARBA" id="ARBA00022806"/>
    </source>
</evidence>
<dbReference type="GO" id="GO:0016787">
    <property type="term" value="F:hydrolase activity"/>
    <property type="evidence" value="ECO:0007669"/>
    <property type="project" value="UniProtKB-KW"/>
</dbReference>
<feature type="compositionally biased region" description="Basic and acidic residues" evidence="5">
    <location>
        <begin position="903"/>
        <end position="955"/>
    </location>
</feature>
<dbReference type="RefSeq" id="WP_037518087.1">
    <property type="nucleotide sequence ID" value="NZ_JGVR01000005.1"/>
</dbReference>
<evidence type="ECO:0000313" key="7">
    <source>
        <dbReference type="EMBL" id="KEZ20129.1"/>
    </source>
</evidence>
<dbReference type="STRING" id="13690.AX777_11255"/>
<dbReference type="eggNOG" id="COG4581">
    <property type="taxonomic scope" value="Bacteria"/>
</dbReference>
<dbReference type="InterPro" id="IPR050699">
    <property type="entry name" value="RNA-DNA_Helicase"/>
</dbReference>
<evidence type="ECO:0000256" key="5">
    <source>
        <dbReference type="SAM" id="MobiDB-lite"/>
    </source>
</evidence>
<evidence type="ECO:0000256" key="2">
    <source>
        <dbReference type="ARBA" id="ARBA00022801"/>
    </source>
</evidence>
<proteinExistence type="predicted"/>
<keyword evidence="4" id="KW-0067">ATP-binding</keyword>
<evidence type="ECO:0000256" key="1">
    <source>
        <dbReference type="ARBA" id="ARBA00022741"/>
    </source>
</evidence>
<sequence length="983" mass="105754">MAQFARSPVTAVLGPTNTGKTHLAVERMCGHSSGMMGFPLRLLAREVYDRVVAIKGAQQVALITGEEKIVPPGARYFLCTAESMPISGGKEAASMTGGLSDFAFVALDEAQLGADPERGHIFTDRILRARGREETMILGSASIAKTVKSLVPEVEIIGRPRFSTLSYAGAKKLSRLPRRSAIVAFSAEEVYAVAEMLRRFRGGAAVVMGALSPRTRNAQVQMFLNGDVDYLVATDAIGMGLNLDVAHVAFASLRKFDGRRSRRLTVAEMAQIAGRAGRHHKDGTFGSLGSEDGDAAFTPEEIEAIEAHRFPSVDQLFWRDGMPRTDSIDHLIIDLEARPDRPGLRAPPQAVDLAVLRRMAEDPEVQARVRSKRDVERLWAACGLPDFQKLGAEHHARTVARIWRFIAGNGSGFGGHIPRDWFAQQIARLDSVQGDIDTLSGRIAAARTWSYIAHRPDWLANPVEMAERTRMLEEKLSDALHAALTQRFVDRRTSVLLRDIGQNASNLPVTVDPDGTVCVDGETIGRLDGFRFSVDPATRLQDRKLLLAAAERRLGKVLRVKADELMSAADTDFALMDDAGQTPGIAWQGTPVATLMAGAGLLAPEIRLDRALAALGPDVQKQVTTRLATWFEAQKQKHLLPLVKMSESATDPAVPAVVRAVFAQLADAGGVAPRLDLDSALGHLDKDQRHLLRRAGIDIGVLDLYHPGLLKPGAARWRAALQAARIGKPCLPLPQPGLTLIPTGDKPQEMGARIAGFRSFGPQMLRIDMAERMARTAHETIAKNEPFSALSPQIVSLGLSEEAFLQLMRAAGFRPIDPVPTPAPVAEVPAEAEPVVENTDVAEAADAAPEATAEAVAEAPVEADAGTPVEGATETPAEVPIAATGANWVFKGRQKGRPQQGDRGPRGPRRDQQQRPEGKFAGKGDTRGEGRGDNRGGKGGDRGPRKGGDRDDNRAPRATPASHKAATSNHAFAGLAELLGRNG</sequence>
<dbReference type="PROSITE" id="PS51194">
    <property type="entry name" value="HELICASE_CTER"/>
    <property type="match status" value="1"/>
</dbReference>
<keyword evidence="2" id="KW-0378">Hydrolase</keyword>
<organism evidence="7 8">
    <name type="scientific">Sphingobium yanoikuyae</name>
    <name type="common">Sphingomonas yanoikuyae</name>
    <dbReference type="NCBI Taxonomy" id="13690"/>
    <lineage>
        <taxon>Bacteria</taxon>
        <taxon>Pseudomonadati</taxon>
        <taxon>Pseudomonadota</taxon>
        <taxon>Alphaproteobacteria</taxon>
        <taxon>Sphingomonadales</taxon>
        <taxon>Sphingomonadaceae</taxon>
        <taxon>Sphingobium</taxon>
    </lineage>
</organism>
<accession>A0A084EQ87</accession>
<dbReference type="InterPro" id="IPR055206">
    <property type="entry name" value="DEXQc_SUV3"/>
</dbReference>
<keyword evidence="3 7" id="KW-0347">Helicase</keyword>